<sequence length="78" mass="9033">MESSLSYLEYDSILIVAQHKDSEQLMTQRLRELVTTNKKNTSIVQNSGVWTSNPESYPSIGIPKRFEIQSYEIFTVYV</sequence>
<dbReference type="EMBL" id="CAJVPP010000323">
    <property type="protein sequence ID" value="CAG8469518.1"/>
    <property type="molecule type" value="Genomic_DNA"/>
</dbReference>
<keyword evidence="2" id="KW-1185">Reference proteome</keyword>
<comment type="caution">
    <text evidence="1">The sequence shown here is derived from an EMBL/GenBank/DDBJ whole genome shotgun (WGS) entry which is preliminary data.</text>
</comment>
<evidence type="ECO:0000313" key="2">
    <source>
        <dbReference type="Proteomes" id="UP000789375"/>
    </source>
</evidence>
<proteinExistence type="predicted"/>
<evidence type="ECO:0000313" key="1">
    <source>
        <dbReference type="EMBL" id="CAG8469518.1"/>
    </source>
</evidence>
<dbReference type="AlphaFoldDB" id="A0A9N8VX44"/>
<accession>A0A9N8VX44</accession>
<organism evidence="1 2">
    <name type="scientific">Funneliformis mosseae</name>
    <name type="common">Endomycorrhizal fungus</name>
    <name type="synonym">Glomus mosseae</name>
    <dbReference type="NCBI Taxonomy" id="27381"/>
    <lineage>
        <taxon>Eukaryota</taxon>
        <taxon>Fungi</taxon>
        <taxon>Fungi incertae sedis</taxon>
        <taxon>Mucoromycota</taxon>
        <taxon>Glomeromycotina</taxon>
        <taxon>Glomeromycetes</taxon>
        <taxon>Glomerales</taxon>
        <taxon>Glomeraceae</taxon>
        <taxon>Funneliformis</taxon>
    </lineage>
</organism>
<reference evidence="1" key="1">
    <citation type="submission" date="2021-06" db="EMBL/GenBank/DDBJ databases">
        <authorList>
            <person name="Kallberg Y."/>
            <person name="Tangrot J."/>
            <person name="Rosling A."/>
        </authorList>
    </citation>
    <scope>NUCLEOTIDE SEQUENCE</scope>
    <source>
        <strain evidence="1">87-6 pot B 2015</strain>
    </source>
</reference>
<name>A0A9N8VX44_FUNMO</name>
<gene>
    <name evidence="1" type="ORF">FMOSSE_LOCUS2445</name>
</gene>
<protein>
    <submittedName>
        <fullName evidence="1">13428_t:CDS:1</fullName>
    </submittedName>
</protein>
<dbReference type="Proteomes" id="UP000789375">
    <property type="component" value="Unassembled WGS sequence"/>
</dbReference>